<dbReference type="RefSeq" id="WP_077402726.1">
    <property type="nucleotide sequence ID" value="NZ_CP019650.1"/>
</dbReference>
<sequence>MTNFNPENTSQRPPHDTLQIRCAQPGDFPQILDLNRQFETETSQLTRDRLEQMHAQSSYHKVAAFGDSFAGFLIAFSNQSTYDGSNFRWFAERYQKFIYVDRIIVSPSAAGGGVATALYEDLFVEARTNGIHLVTCEYNLEPPNLPSQRFHTRIGFAEVGKQRIGGSGRAESANGPTKQVSMQAKTLPD</sequence>
<dbReference type="Pfam" id="PF00583">
    <property type="entry name" value="Acetyltransf_1"/>
    <property type="match status" value="1"/>
</dbReference>
<dbReference type="PROSITE" id="PS51186">
    <property type="entry name" value="GNAT"/>
    <property type="match status" value="1"/>
</dbReference>
<organism evidence="3 4">
    <name type="scientific">Microbulbifer agarilyticus</name>
    <dbReference type="NCBI Taxonomy" id="260552"/>
    <lineage>
        <taxon>Bacteria</taxon>
        <taxon>Pseudomonadati</taxon>
        <taxon>Pseudomonadota</taxon>
        <taxon>Gammaproteobacteria</taxon>
        <taxon>Cellvibrionales</taxon>
        <taxon>Microbulbiferaceae</taxon>
        <taxon>Microbulbifer</taxon>
    </lineage>
</organism>
<dbReference type="Gene3D" id="3.40.630.30">
    <property type="match status" value="1"/>
</dbReference>
<reference evidence="3" key="1">
    <citation type="submission" date="2017-02" db="EMBL/GenBank/DDBJ databases">
        <title>Genome of Microbulbifer agarilyticus GP101.</title>
        <authorList>
            <person name="Jung J."/>
            <person name="Bae S.S."/>
            <person name="Baek K."/>
        </authorList>
    </citation>
    <scope>NUCLEOTIDE SEQUENCE [LARGE SCALE GENOMIC DNA]</scope>
    <source>
        <strain evidence="3">GP101</strain>
    </source>
</reference>
<dbReference type="KEGG" id="maga:Mag101_07095"/>
<feature type="domain" description="N-acetyltransferase" evidence="2">
    <location>
        <begin position="18"/>
        <end position="181"/>
    </location>
</feature>
<proteinExistence type="predicted"/>
<dbReference type="SUPFAM" id="SSF55729">
    <property type="entry name" value="Acyl-CoA N-acyltransferases (Nat)"/>
    <property type="match status" value="1"/>
</dbReference>
<dbReference type="OrthoDB" id="6182349at2"/>
<dbReference type="CDD" id="cd04301">
    <property type="entry name" value="NAT_SF"/>
    <property type="match status" value="1"/>
</dbReference>
<dbReference type="EMBL" id="CP019650">
    <property type="protein sequence ID" value="AQQ67428.1"/>
    <property type="molecule type" value="Genomic_DNA"/>
</dbReference>
<evidence type="ECO:0000259" key="2">
    <source>
        <dbReference type="PROSITE" id="PS51186"/>
    </source>
</evidence>
<evidence type="ECO:0000256" key="1">
    <source>
        <dbReference type="SAM" id="MobiDB-lite"/>
    </source>
</evidence>
<evidence type="ECO:0000313" key="4">
    <source>
        <dbReference type="Proteomes" id="UP000188219"/>
    </source>
</evidence>
<feature type="compositionally biased region" description="Polar residues" evidence="1">
    <location>
        <begin position="174"/>
        <end position="189"/>
    </location>
</feature>
<dbReference type="GO" id="GO:0016747">
    <property type="term" value="F:acyltransferase activity, transferring groups other than amino-acyl groups"/>
    <property type="evidence" value="ECO:0007669"/>
    <property type="project" value="InterPro"/>
</dbReference>
<dbReference type="AlphaFoldDB" id="A0A1Q2M4G2"/>
<dbReference type="STRING" id="260552.Mag101_07095"/>
<accession>A0A1Q2M4G2</accession>
<name>A0A1Q2M4G2_9GAMM</name>
<dbReference type="InterPro" id="IPR000182">
    <property type="entry name" value="GNAT_dom"/>
</dbReference>
<dbReference type="Proteomes" id="UP000188219">
    <property type="component" value="Chromosome"/>
</dbReference>
<evidence type="ECO:0000313" key="3">
    <source>
        <dbReference type="EMBL" id="AQQ67428.1"/>
    </source>
</evidence>
<keyword evidence="4" id="KW-1185">Reference proteome</keyword>
<feature type="region of interest" description="Disordered" evidence="1">
    <location>
        <begin position="165"/>
        <end position="189"/>
    </location>
</feature>
<gene>
    <name evidence="3" type="ORF">Mag101_07095</name>
</gene>
<protein>
    <recommendedName>
        <fullName evidence="2">N-acetyltransferase domain-containing protein</fullName>
    </recommendedName>
</protein>
<dbReference type="InterPro" id="IPR016181">
    <property type="entry name" value="Acyl_CoA_acyltransferase"/>
</dbReference>